<evidence type="ECO:0000313" key="1">
    <source>
        <dbReference type="EMBL" id="MFF4522594.1"/>
    </source>
</evidence>
<name>A0ABW6UGX3_9ACTN</name>
<dbReference type="EMBL" id="JBIAWJ010000006">
    <property type="protein sequence ID" value="MFF4522594.1"/>
    <property type="molecule type" value="Genomic_DNA"/>
</dbReference>
<sequence length="100" mass="11089">MRTSRSISSSRPLLGYAMGERHDAVIDRTMSYARLVAKLERYDAYRNAPATGRGNAARTPRPHWQETYSGSHAYKLMCTTRRQCHADASGSGCALPTVLV</sequence>
<protein>
    <submittedName>
        <fullName evidence="1">Uncharacterized protein</fullName>
    </submittedName>
</protein>
<comment type="caution">
    <text evidence="1">The sequence shown here is derived from an EMBL/GenBank/DDBJ whole genome shotgun (WGS) entry which is preliminary data.</text>
</comment>
<keyword evidence="2" id="KW-1185">Reference proteome</keyword>
<reference evidence="1 2" key="1">
    <citation type="submission" date="2024-10" db="EMBL/GenBank/DDBJ databases">
        <title>The Natural Products Discovery Center: Release of the First 8490 Sequenced Strains for Exploring Actinobacteria Biosynthetic Diversity.</title>
        <authorList>
            <person name="Kalkreuter E."/>
            <person name="Kautsar S.A."/>
            <person name="Yang D."/>
            <person name="Bader C.D."/>
            <person name="Teijaro C.N."/>
            <person name="Fluegel L."/>
            <person name="Davis C.M."/>
            <person name="Simpson J.R."/>
            <person name="Lauterbach L."/>
            <person name="Steele A.D."/>
            <person name="Gui C."/>
            <person name="Meng S."/>
            <person name="Li G."/>
            <person name="Viehrig K."/>
            <person name="Ye F."/>
            <person name="Su P."/>
            <person name="Kiefer A.F."/>
            <person name="Nichols A."/>
            <person name="Cepeda A.J."/>
            <person name="Yan W."/>
            <person name="Fan B."/>
            <person name="Jiang Y."/>
            <person name="Adhikari A."/>
            <person name="Zheng C.-J."/>
            <person name="Schuster L."/>
            <person name="Cowan T.M."/>
            <person name="Smanski M.J."/>
            <person name="Chevrette M.G."/>
            <person name="De Carvalho L.P.S."/>
            <person name="Shen B."/>
        </authorList>
    </citation>
    <scope>NUCLEOTIDE SEQUENCE [LARGE SCALE GENOMIC DNA]</scope>
    <source>
        <strain evidence="1 2">NPDC001390</strain>
    </source>
</reference>
<dbReference type="Proteomes" id="UP001602058">
    <property type="component" value="Unassembled WGS sequence"/>
</dbReference>
<dbReference type="RefSeq" id="WP_351077922.1">
    <property type="nucleotide sequence ID" value="NZ_JBEOZG010000003.1"/>
</dbReference>
<organism evidence="1 2">
    <name type="scientific">Streptomyces bluensis</name>
    <dbReference type="NCBI Taxonomy" id="33897"/>
    <lineage>
        <taxon>Bacteria</taxon>
        <taxon>Bacillati</taxon>
        <taxon>Actinomycetota</taxon>
        <taxon>Actinomycetes</taxon>
        <taxon>Kitasatosporales</taxon>
        <taxon>Streptomycetaceae</taxon>
        <taxon>Streptomyces</taxon>
    </lineage>
</organism>
<proteinExistence type="predicted"/>
<gene>
    <name evidence="1" type="ORF">ACFY1D_14305</name>
</gene>
<evidence type="ECO:0000313" key="2">
    <source>
        <dbReference type="Proteomes" id="UP001602058"/>
    </source>
</evidence>
<accession>A0ABW6UGX3</accession>